<dbReference type="GO" id="GO:0043565">
    <property type="term" value="F:sequence-specific DNA binding"/>
    <property type="evidence" value="ECO:0007669"/>
    <property type="project" value="InterPro"/>
</dbReference>
<dbReference type="Proteomes" id="UP000318102">
    <property type="component" value="Unassembled WGS sequence"/>
</dbReference>
<dbReference type="AlphaFoldDB" id="A0A559IZH8"/>
<dbReference type="PROSITE" id="PS50811">
    <property type="entry name" value="WRKY"/>
    <property type="match status" value="1"/>
</dbReference>
<comment type="caution">
    <text evidence="2">The sequence shown here is derived from an EMBL/GenBank/DDBJ whole genome shotgun (WGS) entry which is preliminary data.</text>
</comment>
<accession>A0A559IZH8</accession>
<proteinExistence type="predicted"/>
<evidence type="ECO:0000259" key="1">
    <source>
        <dbReference type="PROSITE" id="PS50811"/>
    </source>
</evidence>
<keyword evidence="3" id="KW-1185">Reference proteome</keyword>
<protein>
    <recommendedName>
        <fullName evidence="1">WRKY domain-containing protein</fullName>
    </recommendedName>
</protein>
<dbReference type="GO" id="GO:0003700">
    <property type="term" value="F:DNA-binding transcription factor activity"/>
    <property type="evidence" value="ECO:0007669"/>
    <property type="project" value="InterPro"/>
</dbReference>
<evidence type="ECO:0000313" key="2">
    <source>
        <dbReference type="EMBL" id="TVX93024.1"/>
    </source>
</evidence>
<feature type="domain" description="WRKY" evidence="1">
    <location>
        <begin position="120"/>
        <end position="160"/>
    </location>
</feature>
<dbReference type="RefSeq" id="WP_144989102.1">
    <property type="nucleotide sequence ID" value="NZ_VNJK01000001.1"/>
</dbReference>
<evidence type="ECO:0000313" key="3">
    <source>
        <dbReference type="Proteomes" id="UP000318102"/>
    </source>
</evidence>
<sequence>MNWIKVKVNTGKARGEVEMKGATPEDVRGIVSKLFSVFENPTEQLKEPTMIVVNNAASATALSEERVIPINNIPISLRNELSMSMKDVLTAIEVTGGKIKPPLINSERTLGVTVGEKLAAAVEENGEEPKWYKTGIKYKDGVPHYRCVYFCKNKSCNKKKGQHYITPSETYVECYDCGQFMKVRQATDVHLERDEWGNFFVADRLAGG</sequence>
<dbReference type="EMBL" id="VNJK01000001">
    <property type="protein sequence ID" value="TVX93024.1"/>
    <property type="molecule type" value="Genomic_DNA"/>
</dbReference>
<organism evidence="2 3">
    <name type="scientific">Paenibacillus agilis</name>
    <dbReference type="NCBI Taxonomy" id="3020863"/>
    <lineage>
        <taxon>Bacteria</taxon>
        <taxon>Bacillati</taxon>
        <taxon>Bacillota</taxon>
        <taxon>Bacilli</taxon>
        <taxon>Bacillales</taxon>
        <taxon>Paenibacillaceae</taxon>
        <taxon>Paenibacillus</taxon>
    </lineage>
</organism>
<dbReference type="InterPro" id="IPR003657">
    <property type="entry name" value="WRKY_dom"/>
</dbReference>
<name>A0A559IZH8_9BACL</name>
<reference evidence="2 3" key="1">
    <citation type="submission" date="2019-07" db="EMBL/GenBank/DDBJ databases">
        <authorList>
            <person name="Kim J."/>
        </authorList>
    </citation>
    <scope>NUCLEOTIDE SEQUENCE [LARGE SCALE GENOMIC DNA]</scope>
    <source>
        <strain evidence="2 3">N4</strain>
    </source>
</reference>
<gene>
    <name evidence="2" type="ORF">FPZ44_08115</name>
</gene>
<dbReference type="OrthoDB" id="2622768at2"/>